<keyword evidence="3" id="KW-0732">Signal</keyword>
<reference evidence="6 7" key="1">
    <citation type="submission" date="2013-09" db="EMBL/GenBank/DDBJ databases">
        <title>Whole genome sequencing of Halarchaeum acidiphilum strain MH1-52-1.</title>
        <authorList>
            <person name="Shimane Y."/>
            <person name="Minegishi H."/>
            <person name="Nishi S."/>
            <person name="Echigo A."/>
            <person name="Shuto A."/>
            <person name="Konishi M."/>
            <person name="Ito T."/>
            <person name="Ohkuma M."/>
            <person name="Ohta Y."/>
            <person name="Nagano Y."/>
            <person name="Tsubouchi T."/>
            <person name="Mori K."/>
            <person name="Usui K."/>
            <person name="Kamekura M."/>
            <person name="Usami R."/>
            <person name="Takaki Y."/>
            <person name="Hatada Y."/>
        </authorList>
    </citation>
    <scope>NUCLEOTIDE SEQUENCE [LARGE SCALE GENOMIC DNA]</scope>
    <source>
        <strain evidence="6 7">JCM 16109</strain>
    </source>
</reference>
<evidence type="ECO:0000256" key="2">
    <source>
        <dbReference type="ARBA" id="ARBA00022448"/>
    </source>
</evidence>
<dbReference type="AlphaFoldDB" id="U2YD75"/>
<sequence length="396" mass="43303">MAERTRTRRDYLVGTGALVGGGLLAGCSGGTDGESTSTTASTTTGTGETSTTSEASDGGPHAVSMAPVGDVTFESVPETWVASNGSWADMAIALGRDAPAALVTPNRYHTEVYEEFDGIDVNADDVTMLWPSGGLDKELFYSVGADVHVIDPNFITSRSEWTRSDIRQIADDVGPFFGNTGFTHAYGWHDGYRYYSLYEEFETLAAVFQQRERYEAFASLHESFLDDVQSRLPAESERPSIGILMTTSAERTTFYPYPMNDGTAYKQYRDLGASSALTAAGIADFSQSGSTIDYEALLDADPDKLFLWGGTGQFERMSRDEFEDSVLAFMTDHETASELTAVQNGDVYRGGGLYQGPIINLVWTERAAWQLYPDEFDRDAELFDRARVESIVSGAF</sequence>
<dbReference type="PANTHER" id="PTHR30532:SF1">
    <property type="entry name" value="IRON(3+)-HYDROXAMATE-BINDING PROTEIN FHUD"/>
    <property type="match status" value="1"/>
</dbReference>
<dbReference type="EMBL" id="BATA01000005">
    <property type="protein sequence ID" value="GAD51611.1"/>
    <property type="molecule type" value="Genomic_DNA"/>
</dbReference>
<dbReference type="PANTHER" id="PTHR30532">
    <property type="entry name" value="IRON III DICITRATE-BINDING PERIPLASMIC PROTEIN"/>
    <property type="match status" value="1"/>
</dbReference>
<organism evidence="6 7">
    <name type="scientific">Halarchaeum acidiphilum MH1-52-1</name>
    <dbReference type="NCBI Taxonomy" id="1261545"/>
    <lineage>
        <taxon>Archaea</taxon>
        <taxon>Methanobacteriati</taxon>
        <taxon>Methanobacteriota</taxon>
        <taxon>Stenosarchaea group</taxon>
        <taxon>Halobacteria</taxon>
        <taxon>Halobacteriales</taxon>
        <taxon>Halobacteriaceae</taxon>
    </lineage>
</organism>
<comment type="caution">
    <text evidence="6">The sequence shown here is derived from an EMBL/GenBank/DDBJ whole genome shotgun (WGS) entry which is preliminary data.</text>
</comment>
<evidence type="ECO:0000256" key="4">
    <source>
        <dbReference type="SAM" id="MobiDB-lite"/>
    </source>
</evidence>
<protein>
    <recommendedName>
        <fullName evidence="5">Fe/B12 periplasmic-binding domain-containing protein</fullName>
    </recommendedName>
</protein>
<dbReference type="InterPro" id="IPR002491">
    <property type="entry name" value="ABC_transptr_periplasmic_BD"/>
</dbReference>
<evidence type="ECO:0000313" key="7">
    <source>
        <dbReference type="Proteomes" id="UP000016986"/>
    </source>
</evidence>
<feature type="domain" description="Fe/B12 periplasmic-binding" evidence="5">
    <location>
        <begin position="151"/>
        <end position="349"/>
    </location>
</feature>
<evidence type="ECO:0000313" key="6">
    <source>
        <dbReference type="EMBL" id="GAD51611.1"/>
    </source>
</evidence>
<dbReference type="Gene3D" id="3.40.50.1980">
    <property type="entry name" value="Nitrogenase molybdenum iron protein domain"/>
    <property type="match status" value="2"/>
</dbReference>
<evidence type="ECO:0000259" key="5">
    <source>
        <dbReference type="Pfam" id="PF01497"/>
    </source>
</evidence>
<feature type="region of interest" description="Disordered" evidence="4">
    <location>
        <begin position="29"/>
        <end position="66"/>
    </location>
</feature>
<keyword evidence="7" id="KW-1185">Reference proteome</keyword>
<accession>U2YD75</accession>
<dbReference type="eggNOG" id="arCOG06180">
    <property type="taxonomic scope" value="Archaea"/>
</dbReference>
<dbReference type="Proteomes" id="UP000016986">
    <property type="component" value="Unassembled WGS sequence"/>
</dbReference>
<dbReference type="SUPFAM" id="SSF53807">
    <property type="entry name" value="Helical backbone' metal receptor"/>
    <property type="match status" value="1"/>
</dbReference>
<evidence type="ECO:0000256" key="3">
    <source>
        <dbReference type="ARBA" id="ARBA00022729"/>
    </source>
</evidence>
<dbReference type="Pfam" id="PF01497">
    <property type="entry name" value="Peripla_BP_2"/>
    <property type="match status" value="1"/>
</dbReference>
<feature type="compositionally biased region" description="Low complexity" evidence="4">
    <location>
        <begin position="33"/>
        <end position="59"/>
    </location>
</feature>
<comment type="subcellular location">
    <subcellularLocation>
        <location evidence="1">Cell envelope</location>
    </subcellularLocation>
</comment>
<gene>
    <name evidence="6" type="ORF">MBEHAL_0371</name>
</gene>
<proteinExistence type="predicted"/>
<dbReference type="PROSITE" id="PS51257">
    <property type="entry name" value="PROKAR_LIPOPROTEIN"/>
    <property type="match status" value="1"/>
</dbReference>
<name>U2YD75_9EURY</name>
<evidence type="ECO:0000256" key="1">
    <source>
        <dbReference type="ARBA" id="ARBA00004196"/>
    </source>
</evidence>
<dbReference type="InterPro" id="IPR051313">
    <property type="entry name" value="Bact_iron-sidero_bind"/>
</dbReference>
<keyword evidence="2" id="KW-0813">Transport</keyword>